<dbReference type="Proteomes" id="UP000292052">
    <property type="component" value="Unassembled WGS sequence"/>
</dbReference>
<name>A0A482VHT8_ASBVE</name>
<dbReference type="AlphaFoldDB" id="A0A482VHT8"/>
<proteinExistence type="predicted"/>
<dbReference type="STRING" id="1661398.A0A482VHT8"/>
<sequence>MLEFDNLCEEKILNNVKLQRVILQRMGSFSSTPKILNDDNQDNDIQMPINISRFELIQYCQTQPQVHPMVKRAFRKAGEPKDNMYGFKYRKLNAVTKALGQMNDNFVKCPDEALEWNSRKFRIIEEIVEYCPDIICLQ</sequence>
<reference evidence="1 2" key="1">
    <citation type="submission" date="2017-03" db="EMBL/GenBank/DDBJ databases">
        <title>Genome of the blue death feigning beetle - Asbolus verrucosus.</title>
        <authorList>
            <person name="Rider S.D."/>
        </authorList>
    </citation>
    <scope>NUCLEOTIDE SEQUENCE [LARGE SCALE GENOMIC DNA]</scope>
    <source>
        <strain evidence="1">Butters</strain>
        <tissue evidence="1">Head and leg muscle</tissue>
    </source>
</reference>
<evidence type="ECO:0000313" key="1">
    <source>
        <dbReference type="EMBL" id="RZC32345.1"/>
    </source>
</evidence>
<dbReference type="Gene3D" id="3.30.1370.190">
    <property type="match status" value="1"/>
</dbReference>
<gene>
    <name evidence="1" type="ORF">BDFB_013367</name>
</gene>
<organism evidence="1 2">
    <name type="scientific">Asbolus verrucosus</name>
    <name type="common">Desert ironclad beetle</name>
    <dbReference type="NCBI Taxonomy" id="1661398"/>
    <lineage>
        <taxon>Eukaryota</taxon>
        <taxon>Metazoa</taxon>
        <taxon>Ecdysozoa</taxon>
        <taxon>Arthropoda</taxon>
        <taxon>Hexapoda</taxon>
        <taxon>Insecta</taxon>
        <taxon>Pterygota</taxon>
        <taxon>Neoptera</taxon>
        <taxon>Endopterygota</taxon>
        <taxon>Coleoptera</taxon>
        <taxon>Polyphaga</taxon>
        <taxon>Cucujiformia</taxon>
        <taxon>Tenebrionidae</taxon>
        <taxon>Pimeliinae</taxon>
        <taxon>Asbolus</taxon>
    </lineage>
</organism>
<accession>A0A482VHT8</accession>
<comment type="caution">
    <text evidence="1">The sequence shown here is derived from an EMBL/GenBank/DDBJ whole genome shotgun (WGS) entry which is preliminary data.</text>
</comment>
<feature type="non-terminal residue" evidence="1">
    <location>
        <position position="138"/>
    </location>
</feature>
<evidence type="ECO:0000313" key="2">
    <source>
        <dbReference type="Proteomes" id="UP000292052"/>
    </source>
</evidence>
<keyword evidence="2" id="KW-1185">Reference proteome</keyword>
<dbReference type="EMBL" id="QDEB01097979">
    <property type="protein sequence ID" value="RZC32345.1"/>
    <property type="molecule type" value="Genomic_DNA"/>
</dbReference>
<dbReference type="OrthoDB" id="276515at2759"/>
<protein>
    <submittedName>
        <fullName evidence="1">Uncharacterized protein</fullName>
    </submittedName>
</protein>